<feature type="signal peptide" evidence="1">
    <location>
        <begin position="1"/>
        <end position="18"/>
    </location>
</feature>
<evidence type="ECO:0000313" key="2">
    <source>
        <dbReference type="EMBL" id="SHH07546.1"/>
    </source>
</evidence>
<dbReference type="EMBL" id="FQWF01000014">
    <property type="protein sequence ID" value="SHH07546.1"/>
    <property type="molecule type" value="Genomic_DNA"/>
</dbReference>
<keyword evidence="1" id="KW-0732">Signal</keyword>
<proteinExistence type="predicted"/>
<name>A0A1M5Q0X7_9FLAO</name>
<accession>A0A1M5Q0X7</accession>
<feature type="chain" id="PRO_5012951598" evidence="1">
    <location>
        <begin position="19"/>
        <end position="137"/>
    </location>
</feature>
<sequence length="137" mass="16026">MKIYFFLAFFLISIQCFCQISYPQNLTFHTRDESASYIDQSGNKKYEEISNKKGNYQVEIIKATEVKNSPIIEIYGDSNQKGYYVFVSTLNNIKMNGKLYEGSHFFSTGFNTGVNIYLSFDKSSLIIEFKNKIIWYY</sequence>
<reference evidence="3" key="1">
    <citation type="submission" date="2016-11" db="EMBL/GenBank/DDBJ databases">
        <authorList>
            <person name="Varghese N."/>
            <person name="Submissions S."/>
        </authorList>
    </citation>
    <scope>NUCLEOTIDE SEQUENCE [LARGE SCALE GENOMIC DNA]</scope>
    <source>
        <strain evidence="3">DSM 17659</strain>
    </source>
</reference>
<dbReference type="RefSeq" id="WP_073021623.1">
    <property type="nucleotide sequence ID" value="NZ_FQWF01000014.1"/>
</dbReference>
<protein>
    <submittedName>
        <fullName evidence="2">Uncharacterized protein</fullName>
    </submittedName>
</protein>
<gene>
    <name evidence="2" type="ORF">SAMN05444372_11430</name>
</gene>
<keyword evidence="3" id="KW-1185">Reference proteome</keyword>
<evidence type="ECO:0000313" key="3">
    <source>
        <dbReference type="Proteomes" id="UP000184020"/>
    </source>
</evidence>
<organism evidence="2 3">
    <name type="scientific">Flavobacterium micromati</name>
    <dbReference type="NCBI Taxonomy" id="229205"/>
    <lineage>
        <taxon>Bacteria</taxon>
        <taxon>Pseudomonadati</taxon>
        <taxon>Bacteroidota</taxon>
        <taxon>Flavobacteriia</taxon>
        <taxon>Flavobacteriales</taxon>
        <taxon>Flavobacteriaceae</taxon>
        <taxon>Flavobacterium</taxon>
    </lineage>
</organism>
<evidence type="ECO:0000256" key="1">
    <source>
        <dbReference type="SAM" id="SignalP"/>
    </source>
</evidence>
<dbReference type="Proteomes" id="UP000184020">
    <property type="component" value="Unassembled WGS sequence"/>
</dbReference>
<dbReference type="AlphaFoldDB" id="A0A1M5Q0X7"/>